<dbReference type="AlphaFoldDB" id="A0A087XEW4"/>
<dbReference type="InterPro" id="IPR001991">
    <property type="entry name" value="Na-dicarboxylate_symporter"/>
</dbReference>
<comment type="subcellular location">
    <subcellularLocation>
        <location evidence="1">Cell membrane</location>
        <topology evidence="1">Multi-pass membrane protein</topology>
    </subcellularLocation>
    <subcellularLocation>
        <location evidence="11">Membrane</location>
        <topology evidence="11">Multi-pass membrane protein</topology>
    </subcellularLocation>
</comment>
<feature type="transmembrane region" description="Helical" evidence="11">
    <location>
        <begin position="240"/>
        <end position="260"/>
    </location>
</feature>
<dbReference type="OrthoDB" id="5877963at2759"/>
<evidence type="ECO:0000256" key="1">
    <source>
        <dbReference type="ARBA" id="ARBA00004651"/>
    </source>
</evidence>
<reference evidence="13" key="1">
    <citation type="submission" date="2013-10" db="EMBL/GenBank/DDBJ databases">
        <authorList>
            <person name="Schartl M."/>
            <person name="Warren W."/>
        </authorList>
    </citation>
    <scope>NUCLEOTIDE SEQUENCE [LARGE SCALE GENOMIC DNA]</scope>
    <source>
        <strain evidence="13">female</strain>
    </source>
</reference>
<dbReference type="OMA" id="FTTLTLY"/>
<dbReference type="InterPro" id="IPR050746">
    <property type="entry name" value="DAACS"/>
</dbReference>
<keyword evidence="9" id="KW-0915">Sodium</keyword>
<keyword evidence="11" id="KW-0769">Symport</keyword>
<feature type="transmembrane region" description="Helical" evidence="11">
    <location>
        <begin position="406"/>
        <end position="428"/>
    </location>
</feature>
<protein>
    <recommendedName>
        <fullName evidence="11">Amino acid transporter</fullName>
    </recommendedName>
</protein>
<sequence length="479" mass="52951">MSTRDWSRRCIRSCFNTRNALTFVTLSAVVVGVAIGLVLKTFTTLTLYQRAWLRIPGEFLFRLMQFVTVPLLMTNVILGIAGATLSPSKKITRCALTYFIFTTVMSLMTGITLTMLIKPGISANAEQPDDGIESEDAYSTIDALSDLIRNLIPHNLILLSYKQYKTRKVFKESQEVNGTLTGNLDLHLVGENMRGVNMLGLIVVSVFIGKSIRKIGAVGGTFLEVINTVNIVSKSLVKIIMIYFPIAVMFMMASYVHTIADDWQTVVSLGKFITVIVTGLLIHGFLVLPLICFVCMRRNPYPIFPGIAPALLRGMLVSRSYAASETFSCCEDRLRINKRITRFMLLIGIHANMDGTVLYEMSAALFIAQLSGSRLHWSNIISIAVTVAVATLGEAGIPATGMMTTLFILTITGIPVRPASLLLSIEWLLDRLNAAVNIMSDCFGVFLVANVSEGELKKMEEEMPYEHLPEAWKPPDELT</sequence>
<keyword evidence="7" id="KW-0029">Amino-acid transport</keyword>
<evidence type="ECO:0000256" key="8">
    <source>
        <dbReference type="ARBA" id="ARBA00022989"/>
    </source>
</evidence>
<feature type="transmembrane region" description="Helical" evidence="11">
    <location>
        <begin position="20"/>
        <end position="39"/>
    </location>
</feature>
<evidence type="ECO:0000256" key="9">
    <source>
        <dbReference type="ARBA" id="ARBA00023053"/>
    </source>
</evidence>
<feature type="transmembrane region" description="Helical" evidence="11">
    <location>
        <begin position="380"/>
        <end position="399"/>
    </location>
</feature>
<dbReference type="EMBL" id="AYCK01005309">
    <property type="status" value="NOT_ANNOTATED_CDS"/>
    <property type="molecule type" value="Genomic_DNA"/>
</dbReference>
<accession>A0A087XEW4</accession>
<evidence type="ECO:0000256" key="5">
    <source>
        <dbReference type="ARBA" id="ARBA00022692"/>
    </source>
</evidence>
<keyword evidence="4" id="KW-0597">Phosphoprotein</keyword>
<dbReference type="eggNOG" id="KOG3787">
    <property type="taxonomic scope" value="Eukaryota"/>
</dbReference>
<dbReference type="Proteomes" id="UP000028760">
    <property type="component" value="Unassembled WGS sequence"/>
</dbReference>
<dbReference type="GO" id="GO:0033229">
    <property type="term" value="F:cysteine transmembrane transporter activity"/>
    <property type="evidence" value="ECO:0007669"/>
    <property type="project" value="TreeGrafter"/>
</dbReference>
<feature type="transmembrane region" description="Helical" evidence="11">
    <location>
        <begin position="272"/>
        <end position="296"/>
    </location>
</feature>
<evidence type="ECO:0000256" key="3">
    <source>
        <dbReference type="ARBA" id="ARBA00022475"/>
    </source>
</evidence>
<dbReference type="KEGG" id="pfor:103138919"/>
<proteinExistence type="inferred from homology"/>
<evidence type="ECO:0000313" key="12">
    <source>
        <dbReference type="Ensembl" id="ENSPFOP00000004317.2"/>
    </source>
</evidence>
<dbReference type="GO" id="GO:0005313">
    <property type="term" value="F:L-glutamate transmembrane transporter activity"/>
    <property type="evidence" value="ECO:0007669"/>
    <property type="project" value="TreeGrafter"/>
</dbReference>
<dbReference type="GO" id="GO:0015501">
    <property type="term" value="F:glutamate:sodium symporter activity"/>
    <property type="evidence" value="ECO:0007669"/>
    <property type="project" value="TreeGrafter"/>
</dbReference>
<dbReference type="RefSeq" id="XP_007553378.1">
    <property type="nucleotide sequence ID" value="XM_007553316.2"/>
</dbReference>
<evidence type="ECO:0000256" key="7">
    <source>
        <dbReference type="ARBA" id="ARBA00022970"/>
    </source>
</evidence>
<organism evidence="12 13">
    <name type="scientific">Poecilia formosa</name>
    <name type="common">Amazon molly</name>
    <name type="synonym">Limia formosa</name>
    <dbReference type="NCBI Taxonomy" id="48698"/>
    <lineage>
        <taxon>Eukaryota</taxon>
        <taxon>Metazoa</taxon>
        <taxon>Chordata</taxon>
        <taxon>Craniata</taxon>
        <taxon>Vertebrata</taxon>
        <taxon>Euteleostomi</taxon>
        <taxon>Actinopterygii</taxon>
        <taxon>Neopterygii</taxon>
        <taxon>Teleostei</taxon>
        <taxon>Neoteleostei</taxon>
        <taxon>Acanthomorphata</taxon>
        <taxon>Ovalentaria</taxon>
        <taxon>Atherinomorphae</taxon>
        <taxon>Cyprinodontiformes</taxon>
        <taxon>Poeciliidae</taxon>
        <taxon>Poeciliinae</taxon>
        <taxon>Poecilia</taxon>
    </lineage>
</organism>
<dbReference type="GO" id="GO:0005886">
    <property type="term" value="C:plasma membrane"/>
    <property type="evidence" value="ECO:0007669"/>
    <property type="project" value="UniProtKB-SubCell"/>
</dbReference>
<dbReference type="PANTHER" id="PTHR11958">
    <property type="entry name" value="SODIUM/DICARBOXYLATE SYMPORTER-RELATED"/>
    <property type="match status" value="1"/>
</dbReference>
<evidence type="ECO:0000256" key="2">
    <source>
        <dbReference type="ARBA" id="ARBA00022448"/>
    </source>
</evidence>
<keyword evidence="2 11" id="KW-0813">Transport</keyword>
<feature type="transmembrane region" description="Helical" evidence="11">
    <location>
        <begin position="195"/>
        <end position="212"/>
    </location>
</feature>
<dbReference type="PANTHER" id="PTHR11958:SF109">
    <property type="entry name" value="EXCITATORY AMINO ACID TRANSPORTER 3"/>
    <property type="match status" value="1"/>
</dbReference>
<evidence type="ECO:0000256" key="4">
    <source>
        <dbReference type="ARBA" id="ARBA00022553"/>
    </source>
</evidence>
<keyword evidence="8 11" id="KW-1133">Transmembrane helix</keyword>
<dbReference type="Ensembl" id="ENSPFOT00000004325.2">
    <property type="protein sequence ID" value="ENSPFOP00000004317.2"/>
    <property type="gene ID" value="ENSPFOG00000004417.2"/>
</dbReference>
<feature type="transmembrane region" description="Helical" evidence="11">
    <location>
        <begin position="95"/>
        <end position="117"/>
    </location>
</feature>
<dbReference type="Pfam" id="PF00375">
    <property type="entry name" value="SDF"/>
    <property type="match status" value="1"/>
</dbReference>
<keyword evidence="13" id="KW-1185">Reference proteome</keyword>
<feature type="transmembrane region" description="Helical" evidence="11">
    <location>
        <begin position="59"/>
        <end position="83"/>
    </location>
</feature>
<dbReference type="PRINTS" id="PR00173">
    <property type="entry name" value="EDTRNSPORT"/>
</dbReference>
<evidence type="ECO:0000256" key="11">
    <source>
        <dbReference type="RuleBase" id="RU361216"/>
    </source>
</evidence>
<dbReference type="InterPro" id="IPR036458">
    <property type="entry name" value="Na:dicarbo_symporter_sf"/>
</dbReference>
<reference evidence="12" key="3">
    <citation type="submission" date="2025-09" db="UniProtKB">
        <authorList>
            <consortium name="Ensembl"/>
        </authorList>
    </citation>
    <scope>IDENTIFICATION</scope>
</reference>
<keyword evidence="6" id="KW-0479">Metal-binding</keyword>
<dbReference type="Gene3D" id="1.10.3860.10">
    <property type="entry name" value="Sodium:dicarboxylate symporter"/>
    <property type="match status" value="1"/>
</dbReference>
<keyword evidence="10 11" id="KW-0472">Membrane</keyword>
<comment type="similarity">
    <text evidence="11">Belongs to the dicarboxylate/amino acid:cation symporter (DAACS) (TC 2.A.23) family.</text>
</comment>
<evidence type="ECO:0000256" key="10">
    <source>
        <dbReference type="ARBA" id="ARBA00023136"/>
    </source>
</evidence>
<dbReference type="GeneTree" id="ENSGT00940000155397"/>
<evidence type="ECO:0000256" key="6">
    <source>
        <dbReference type="ARBA" id="ARBA00022723"/>
    </source>
</evidence>
<reference evidence="12" key="2">
    <citation type="submission" date="2025-08" db="UniProtKB">
        <authorList>
            <consortium name="Ensembl"/>
        </authorList>
    </citation>
    <scope>IDENTIFICATION</scope>
</reference>
<dbReference type="GeneID" id="103138919"/>
<name>A0A087XEW4_POEFO</name>
<keyword evidence="5 11" id="KW-0812">Transmembrane</keyword>
<dbReference type="SUPFAM" id="SSF118215">
    <property type="entry name" value="Proton glutamate symport protein"/>
    <property type="match status" value="1"/>
</dbReference>
<evidence type="ECO:0000313" key="13">
    <source>
        <dbReference type="Proteomes" id="UP000028760"/>
    </source>
</evidence>
<dbReference type="STRING" id="48698.ENSPFOP00000004317"/>
<keyword evidence="3" id="KW-1003">Cell membrane</keyword>
<dbReference type="GO" id="GO:0046872">
    <property type="term" value="F:metal ion binding"/>
    <property type="evidence" value="ECO:0007669"/>
    <property type="project" value="UniProtKB-KW"/>
</dbReference>